<evidence type="ECO:0000256" key="11">
    <source>
        <dbReference type="ARBA" id="ARBA00023211"/>
    </source>
</evidence>
<evidence type="ECO:0000256" key="12">
    <source>
        <dbReference type="PROSITE-ProRule" id="PRU01319"/>
    </source>
</evidence>
<evidence type="ECO:0000256" key="10">
    <source>
        <dbReference type="ARBA" id="ARBA00022801"/>
    </source>
</evidence>
<dbReference type="CDD" id="cd07182">
    <property type="entry name" value="RNase_HII_bacteria_HII_like"/>
    <property type="match status" value="1"/>
</dbReference>
<dbReference type="OrthoDB" id="9803420at2"/>
<protein>
    <recommendedName>
        <fullName evidence="13">Ribonuclease</fullName>
        <ecNumber evidence="13">3.1.26.4</ecNumber>
    </recommendedName>
</protein>
<feature type="binding site" evidence="12">
    <location>
        <position position="124"/>
    </location>
    <ligand>
        <name>a divalent metal cation</name>
        <dbReference type="ChEBI" id="CHEBI:60240"/>
    </ligand>
</feature>
<dbReference type="GO" id="GO:0046872">
    <property type="term" value="F:metal ion binding"/>
    <property type="evidence" value="ECO:0007669"/>
    <property type="project" value="UniProtKB-KW"/>
</dbReference>
<evidence type="ECO:0000313" key="16">
    <source>
        <dbReference type="EMBL" id="BAU32887.1"/>
    </source>
</evidence>
<dbReference type="GO" id="GO:0006298">
    <property type="term" value="P:mismatch repair"/>
    <property type="evidence" value="ECO:0007669"/>
    <property type="project" value="TreeGrafter"/>
</dbReference>
<evidence type="ECO:0000256" key="6">
    <source>
        <dbReference type="ARBA" id="ARBA00022490"/>
    </source>
</evidence>
<comment type="cofactor">
    <cofactor evidence="2">
        <name>Mg(2+)</name>
        <dbReference type="ChEBI" id="CHEBI:18420"/>
    </cofactor>
</comment>
<keyword evidence="6" id="KW-0963">Cytoplasm</keyword>
<proteinExistence type="inferred from homology"/>
<dbReference type="Pfam" id="PF01351">
    <property type="entry name" value="RNase_HII"/>
    <property type="match status" value="1"/>
</dbReference>
<dbReference type="EC" id="3.1.26.4" evidence="13"/>
<evidence type="ECO:0000256" key="14">
    <source>
        <dbReference type="SAM" id="MobiDB-lite"/>
    </source>
</evidence>
<feature type="binding site" evidence="12">
    <location>
        <position position="26"/>
    </location>
    <ligand>
        <name>a divalent metal cation</name>
        <dbReference type="ChEBI" id="CHEBI:60240"/>
    </ligand>
</feature>
<feature type="binding site" evidence="12">
    <location>
        <position position="25"/>
    </location>
    <ligand>
        <name>a divalent metal cation</name>
        <dbReference type="ChEBI" id="CHEBI:60240"/>
    </ligand>
</feature>
<dbReference type="GO" id="GO:0003723">
    <property type="term" value="F:RNA binding"/>
    <property type="evidence" value="ECO:0007669"/>
    <property type="project" value="UniProtKB-UniRule"/>
</dbReference>
<dbReference type="Gene3D" id="3.30.420.10">
    <property type="entry name" value="Ribonuclease H-like superfamily/Ribonuclease H"/>
    <property type="match status" value="1"/>
</dbReference>
<gene>
    <name evidence="16" type="ORF">MalAC0309_2042</name>
</gene>
<keyword evidence="11" id="KW-0464">Manganese</keyword>
<dbReference type="NCBIfam" id="NF000595">
    <property type="entry name" value="PRK00015.1-3"/>
    <property type="match status" value="1"/>
</dbReference>
<evidence type="ECO:0000259" key="15">
    <source>
        <dbReference type="PROSITE" id="PS51975"/>
    </source>
</evidence>
<reference evidence="16 17" key="2">
    <citation type="submission" date="2016-01" db="EMBL/GenBank/DDBJ databases">
        <title>Microcella alkaliphila JAM AC0309 whole genome shotgun sequence.</title>
        <authorList>
            <person name="Kurata A."/>
            <person name="Hirose Y."/>
            <person name="Kishimoto N."/>
            <person name="Kobayashi T."/>
        </authorList>
    </citation>
    <scope>NUCLEOTIDE SEQUENCE [LARGE SCALE GENOMIC DNA]</scope>
    <source>
        <strain evidence="16 17">JAM AC0309</strain>
    </source>
</reference>
<dbReference type="InterPro" id="IPR024567">
    <property type="entry name" value="RNase_HII/HIII_dom"/>
</dbReference>
<keyword evidence="8 12" id="KW-0479">Metal-binding</keyword>
<keyword evidence="9 12" id="KW-0255">Endonuclease</keyword>
<dbReference type="Proteomes" id="UP000218965">
    <property type="component" value="Chromosome"/>
</dbReference>
<keyword evidence="10 12" id="KW-0378">Hydrolase</keyword>
<dbReference type="PROSITE" id="PS51975">
    <property type="entry name" value="RNASE_H_2"/>
    <property type="match status" value="1"/>
</dbReference>
<dbReference type="InterPro" id="IPR036397">
    <property type="entry name" value="RNaseH_sf"/>
</dbReference>
<evidence type="ECO:0000313" key="17">
    <source>
        <dbReference type="Proteomes" id="UP000218965"/>
    </source>
</evidence>
<dbReference type="GO" id="GO:0004523">
    <property type="term" value="F:RNA-DNA hybrid ribonuclease activity"/>
    <property type="evidence" value="ECO:0007669"/>
    <property type="project" value="UniProtKB-UniRule"/>
</dbReference>
<evidence type="ECO:0000256" key="8">
    <source>
        <dbReference type="ARBA" id="ARBA00022723"/>
    </source>
</evidence>
<reference evidence="17" key="1">
    <citation type="submission" date="2015-12" db="EMBL/GenBank/DDBJ databases">
        <authorList>
            <person name="Shamseldin A."/>
            <person name="Moawad H."/>
            <person name="Abd El-Rahim W.M."/>
            <person name="Sadowsky M.J."/>
        </authorList>
    </citation>
    <scope>NUCLEOTIDE SEQUENCE [LARGE SCALE GENOMIC DNA]</scope>
    <source>
        <strain evidence="17">JAM AC0309</strain>
    </source>
</reference>
<evidence type="ECO:0000256" key="1">
    <source>
        <dbReference type="ARBA" id="ARBA00000077"/>
    </source>
</evidence>
<evidence type="ECO:0000256" key="4">
    <source>
        <dbReference type="ARBA" id="ARBA00004496"/>
    </source>
</evidence>
<comment type="subcellular location">
    <subcellularLocation>
        <location evidence="4">Cytoplasm</location>
    </subcellularLocation>
</comment>
<evidence type="ECO:0000256" key="3">
    <source>
        <dbReference type="ARBA" id="ARBA00004065"/>
    </source>
</evidence>
<evidence type="ECO:0000256" key="7">
    <source>
        <dbReference type="ARBA" id="ARBA00022722"/>
    </source>
</evidence>
<dbReference type="InterPro" id="IPR012337">
    <property type="entry name" value="RNaseH-like_sf"/>
</dbReference>
<evidence type="ECO:0000256" key="13">
    <source>
        <dbReference type="RuleBase" id="RU003515"/>
    </source>
</evidence>
<evidence type="ECO:0000256" key="9">
    <source>
        <dbReference type="ARBA" id="ARBA00022759"/>
    </source>
</evidence>
<dbReference type="InterPro" id="IPR001352">
    <property type="entry name" value="RNase_HII/HIII"/>
</dbReference>
<dbReference type="GO" id="GO:0005737">
    <property type="term" value="C:cytoplasm"/>
    <property type="evidence" value="ECO:0007669"/>
    <property type="project" value="UniProtKB-SubCell"/>
</dbReference>
<sequence length="226" mass="23110">MPTDATLEVERGLFATGAPVVIGIDEVGRGALAGVVAVGACAILPTCGENPAGLRDSKLLSPSKRASLVPLAHDWALAITVGEAEPAEVDEVGIIGALGLAGRRALIALHAVGVDVAAAQVLVDGVHDWLSPALMSPPSIRTRAKADRDCASVAAASVIAKEHRDALMRADHARHPVYGWDGNKGYGSAAHLAAIAEHGPSPRHRHSWLRAPAGTGDARGASVAEV</sequence>
<keyword evidence="7 12" id="KW-0540">Nuclease</keyword>
<name>A0A0U4WYZ6_9MICO</name>
<evidence type="ECO:0000256" key="5">
    <source>
        <dbReference type="ARBA" id="ARBA00007383"/>
    </source>
</evidence>
<dbReference type="PANTHER" id="PTHR10954:SF18">
    <property type="entry name" value="RIBONUCLEASE HII"/>
    <property type="match status" value="1"/>
</dbReference>
<evidence type="ECO:0000256" key="2">
    <source>
        <dbReference type="ARBA" id="ARBA00001946"/>
    </source>
</evidence>
<dbReference type="RefSeq" id="WP_096422361.1">
    <property type="nucleotide sequence ID" value="NZ_AP017315.1"/>
</dbReference>
<feature type="region of interest" description="Disordered" evidence="14">
    <location>
        <begin position="201"/>
        <end position="226"/>
    </location>
</feature>
<comment type="function">
    <text evidence="3 13">Endonuclease that specifically degrades the RNA of RNA-DNA hybrids.</text>
</comment>
<organism evidence="16 17">
    <name type="scientific">Microcella alkaliphila</name>
    <dbReference type="NCBI Taxonomy" id="279828"/>
    <lineage>
        <taxon>Bacteria</taxon>
        <taxon>Bacillati</taxon>
        <taxon>Actinomycetota</taxon>
        <taxon>Actinomycetes</taxon>
        <taxon>Micrococcales</taxon>
        <taxon>Microbacteriaceae</taxon>
        <taxon>Microcella</taxon>
    </lineage>
</organism>
<dbReference type="PANTHER" id="PTHR10954">
    <property type="entry name" value="RIBONUCLEASE H2 SUBUNIT A"/>
    <property type="match status" value="1"/>
</dbReference>
<dbReference type="GO" id="GO:0043137">
    <property type="term" value="P:DNA replication, removal of RNA primer"/>
    <property type="evidence" value="ECO:0007669"/>
    <property type="project" value="TreeGrafter"/>
</dbReference>
<dbReference type="InterPro" id="IPR022898">
    <property type="entry name" value="RNase_HII"/>
</dbReference>
<accession>A0A0U4WYZ6</accession>
<dbReference type="EMBL" id="AP017315">
    <property type="protein sequence ID" value="BAU32887.1"/>
    <property type="molecule type" value="Genomic_DNA"/>
</dbReference>
<feature type="domain" description="RNase H type-2" evidence="15">
    <location>
        <begin position="19"/>
        <end position="220"/>
    </location>
</feature>
<dbReference type="KEGG" id="malk:MalAC0309_2042"/>
<dbReference type="SUPFAM" id="SSF53098">
    <property type="entry name" value="Ribonuclease H-like"/>
    <property type="match status" value="1"/>
</dbReference>
<comment type="catalytic activity">
    <reaction evidence="1 12 13">
        <text>Endonucleolytic cleavage to 5'-phosphomonoester.</text>
        <dbReference type="EC" id="3.1.26.4"/>
    </reaction>
</comment>
<comment type="cofactor">
    <cofactor evidence="12">
        <name>Mn(2+)</name>
        <dbReference type="ChEBI" id="CHEBI:29035"/>
    </cofactor>
    <cofactor evidence="12">
        <name>Mg(2+)</name>
        <dbReference type="ChEBI" id="CHEBI:18420"/>
    </cofactor>
    <text evidence="12">Manganese or magnesium. Binds 1 divalent metal ion per monomer in the absence of substrate. May bind a second metal ion after substrate binding.</text>
</comment>
<dbReference type="GO" id="GO:0032299">
    <property type="term" value="C:ribonuclease H2 complex"/>
    <property type="evidence" value="ECO:0007669"/>
    <property type="project" value="TreeGrafter"/>
</dbReference>
<comment type="similarity">
    <text evidence="5 13">Belongs to the RNase HII family.</text>
</comment>
<dbReference type="AlphaFoldDB" id="A0A0U4WYZ6"/>